<reference evidence="3 5" key="2">
    <citation type="submission" date="2016-10" db="EMBL/GenBank/DDBJ databases">
        <authorList>
            <person name="de Groot N.N."/>
        </authorList>
    </citation>
    <scope>NUCLEOTIDE SEQUENCE [LARGE SCALE GENOMIC DNA]</scope>
    <source>
        <strain evidence="3 5">DSM 2895</strain>
    </source>
</reference>
<name>A0A0D1W657_ANEMI</name>
<dbReference type="PATRIC" id="fig|47500.8.peg.1105"/>
<organism evidence="2 4">
    <name type="scientific">Aneurinibacillus migulanus</name>
    <name type="common">Bacillus migulanus</name>
    <dbReference type="NCBI Taxonomy" id="47500"/>
    <lineage>
        <taxon>Bacteria</taxon>
        <taxon>Bacillati</taxon>
        <taxon>Bacillota</taxon>
        <taxon>Bacilli</taxon>
        <taxon>Bacillales</taxon>
        <taxon>Paenibacillaceae</taxon>
        <taxon>Aneurinibacillus group</taxon>
        <taxon>Aneurinibacillus</taxon>
    </lineage>
</organism>
<sequence length="152" mass="17212">MIFGIPYAEWIGYIVVVVLVFAFGLPNGWLKRLEKYYSSDHLHQTVAPEDVRDIILQMSNGEECVLNEEEGREAVALFNGAKLVEKTGASNEAEGARLRIVCKDGRTIEIMPYRRDVIIRLSGDKKKRGPIGYWAKQDALSEWLRRSGGELN</sequence>
<dbReference type="EMBL" id="LGUG01000004">
    <property type="protein sequence ID" value="KON96078.1"/>
    <property type="molecule type" value="Genomic_DNA"/>
</dbReference>
<dbReference type="OrthoDB" id="2679720at2"/>
<evidence type="ECO:0000313" key="2">
    <source>
        <dbReference type="EMBL" id="KON96078.1"/>
    </source>
</evidence>
<proteinExistence type="predicted"/>
<dbReference type="GeneID" id="42309872"/>
<evidence type="ECO:0000313" key="3">
    <source>
        <dbReference type="EMBL" id="SDJ70933.1"/>
    </source>
</evidence>
<keyword evidence="1" id="KW-0812">Transmembrane</keyword>
<feature type="transmembrane region" description="Helical" evidence="1">
    <location>
        <begin position="12"/>
        <end position="30"/>
    </location>
</feature>
<dbReference type="AlphaFoldDB" id="A0A0D1W657"/>
<accession>A0A0D1W657</accession>
<dbReference type="RefSeq" id="WP_043066925.1">
    <property type="nucleotide sequence ID" value="NZ_BJOA01000085.1"/>
</dbReference>
<keyword evidence="4" id="KW-1185">Reference proteome</keyword>
<keyword evidence="1" id="KW-1133">Transmembrane helix</keyword>
<reference evidence="2 4" key="1">
    <citation type="submission" date="2015-07" db="EMBL/GenBank/DDBJ databases">
        <title>Fjat-14205 dsm 2895.</title>
        <authorList>
            <person name="Liu B."/>
            <person name="Wang J."/>
            <person name="Zhu Y."/>
            <person name="Liu G."/>
            <person name="Chen Q."/>
            <person name="Chen Z."/>
            <person name="Lan J."/>
            <person name="Che J."/>
            <person name="Ge C."/>
            <person name="Shi H."/>
            <person name="Pan Z."/>
            <person name="Liu X."/>
        </authorList>
    </citation>
    <scope>NUCLEOTIDE SEQUENCE [LARGE SCALE GENOMIC DNA]</scope>
    <source>
        <strain evidence="2 4">DSM 2895</strain>
    </source>
</reference>
<dbReference type="Proteomes" id="UP000037269">
    <property type="component" value="Unassembled WGS sequence"/>
</dbReference>
<gene>
    <name evidence="2" type="ORF">AF333_11860</name>
    <name evidence="3" type="ORF">SAMN04487909_12616</name>
</gene>
<keyword evidence="1" id="KW-0472">Membrane</keyword>
<dbReference type="Proteomes" id="UP000182836">
    <property type="component" value="Unassembled WGS sequence"/>
</dbReference>
<evidence type="ECO:0000313" key="4">
    <source>
        <dbReference type="Proteomes" id="UP000037269"/>
    </source>
</evidence>
<dbReference type="EMBL" id="FNED01000026">
    <property type="protein sequence ID" value="SDJ70933.1"/>
    <property type="molecule type" value="Genomic_DNA"/>
</dbReference>
<evidence type="ECO:0000256" key="1">
    <source>
        <dbReference type="SAM" id="Phobius"/>
    </source>
</evidence>
<protein>
    <submittedName>
        <fullName evidence="2">Uncharacterized protein</fullName>
    </submittedName>
</protein>
<evidence type="ECO:0000313" key="5">
    <source>
        <dbReference type="Proteomes" id="UP000182836"/>
    </source>
</evidence>